<protein>
    <submittedName>
        <fullName evidence="1">Uncharacterized protein</fullName>
    </submittedName>
</protein>
<evidence type="ECO:0000313" key="1">
    <source>
        <dbReference type="EMBL" id="CEM35064.1"/>
    </source>
</evidence>
<dbReference type="VEuPathDB" id="CryptoDB:Vbra_18833"/>
<proteinExistence type="predicted"/>
<name>A0A0G4GVS5_VITBC</name>
<dbReference type="EMBL" id="CDMY01000840">
    <property type="protein sequence ID" value="CEM35064.1"/>
    <property type="molecule type" value="Genomic_DNA"/>
</dbReference>
<organism evidence="1 2">
    <name type="scientific">Vitrella brassicaformis (strain CCMP3155)</name>
    <dbReference type="NCBI Taxonomy" id="1169540"/>
    <lineage>
        <taxon>Eukaryota</taxon>
        <taxon>Sar</taxon>
        <taxon>Alveolata</taxon>
        <taxon>Colpodellida</taxon>
        <taxon>Vitrellaceae</taxon>
        <taxon>Vitrella</taxon>
    </lineage>
</organism>
<sequence>MLEPLYPLCRRTLLFSPLSLTRCIPPRAALSPPSSAASAAQIPSPFFPSLMAGAMWQQQLLFSDRYRKWMTGVEWLRRKSPQHAKYRRKYTAPTFKKK</sequence>
<reference evidence="1 2" key="1">
    <citation type="submission" date="2014-11" db="EMBL/GenBank/DDBJ databases">
        <authorList>
            <person name="Zhu J."/>
            <person name="Qi W."/>
            <person name="Song R."/>
        </authorList>
    </citation>
    <scope>NUCLEOTIDE SEQUENCE [LARGE SCALE GENOMIC DNA]</scope>
</reference>
<evidence type="ECO:0000313" key="2">
    <source>
        <dbReference type="Proteomes" id="UP000041254"/>
    </source>
</evidence>
<accession>A0A0G4GVS5</accession>
<gene>
    <name evidence="1" type="ORF">Vbra_18833</name>
</gene>
<dbReference type="InParanoid" id="A0A0G4GVS5"/>
<dbReference type="AlphaFoldDB" id="A0A0G4GVS5"/>
<dbReference type="Proteomes" id="UP000041254">
    <property type="component" value="Unassembled WGS sequence"/>
</dbReference>
<keyword evidence="2" id="KW-1185">Reference proteome</keyword>